<feature type="region of interest" description="Disordered" evidence="1">
    <location>
        <begin position="341"/>
        <end position="394"/>
    </location>
</feature>
<dbReference type="Proteomes" id="UP001392437">
    <property type="component" value="Unassembled WGS sequence"/>
</dbReference>
<evidence type="ECO:0008006" key="4">
    <source>
        <dbReference type="Google" id="ProtNLM"/>
    </source>
</evidence>
<evidence type="ECO:0000313" key="2">
    <source>
        <dbReference type="EMBL" id="KAK8129517.1"/>
    </source>
</evidence>
<dbReference type="AlphaFoldDB" id="A0AAW0R6K8"/>
<dbReference type="EMBL" id="JAQQWP010000002">
    <property type="protein sequence ID" value="KAK8129517.1"/>
    <property type="molecule type" value="Genomic_DNA"/>
</dbReference>
<reference evidence="2 3" key="1">
    <citation type="submission" date="2023-01" db="EMBL/GenBank/DDBJ databases">
        <title>Analysis of 21 Apiospora genomes using comparative genomics revels a genus with tremendous synthesis potential of carbohydrate active enzymes and secondary metabolites.</title>
        <authorList>
            <person name="Sorensen T."/>
        </authorList>
    </citation>
    <scope>NUCLEOTIDE SEQUENCE [LARGE SCALE GENOMIC DNA]</scope>
    <source>
        <strain evidence="2 3">CBS 117206</strain>
    </source>
</reference>
<evidence type="ECO:0000313" key="3">
    <source>
        <dbReference type="Proteomes" id="UP001392437"/>
    </source>
</evidence>
<sequence length="541" mass="61082">MERLSPEIIWKILDEIECDGNSKLASCATISSVWQHAVETRSFKYIHVESTAIPTFQNIFARATHRQSYLQLLQLEIVLPTDGKTESDRIKNQLIFRQAIQSFLDVLSTWDAVWDGSAPDSPRLSIAPLSPHLAFRENHGEEAKRVQVISETRDPSLARRFLALPTNPVAPKLPIVPCAGNVFIQHSPVHVMHPLSVCQIAGAFTNVERLRLDYCDPAPKHRQLRLQRRNELAQGLTSLCGKLPRLKRLTLQRNPGNANPIRNHSFRCQDFTDDQGIDLLCEAIRKLSQPTVTHLSMIGGHLSSDLFVDRRSKLDSPGADTWHALQRLILKVDFMSPDGRWYGTGRRARKDPRLNRPASPDTPTSALEVSDSEESESEESGSDDESASERDEKLIEGETQAVDEWGGWALEDCSVNGDRPCKEWRREVDATTLEPLLCAWSDALLQDRMPRFKTGELVMPDYRWASSIFAAECASAGQKLPSVARMDRFAPRPETRRWAFDLDNMEDWKAGEELMNKWRQWVGETGSVTIDDEPIIGDATT</sequence>
<organism evidence="2 3">
    <name type="scientific">Apiospora kogelbergensis</name>
    <dbReference type="NCBI Taxonomy" id="1337665"/>
    <lineage>
        <taxon>Eukaryota</taxon>
        <taxon>Fungi</taxon>
        <taxon>Dikarya</taxon>
        <taxon>Ascomycota</taxon>
        <taxon>Pezizomycotina</taxon>
        <taxon>Sordariomycetes</taxon>
        <taxon>Xylariomycetidae</taxon>
        <taxon>Amphisphaeriales</taxon>
        <taxon>Apiosporaceae</taxon>
        <taxon>Apiospora</taxon>
    </lineage>
</organism>
<feature type="compositionally biased region" description="Acidic residues" evidence="1">
    <location>
        <begin position="370"/>
        <end position="386"/>
    </location>
</feature>
<comment type="caution">
    <text evidence="2">The sequence shown here is derived from an EMBL/GenBank/DDBJ whole genome shotgun (WGS) entry which is preliminary data.</text>
</comment>
<evidence type="ECO:0000256" key="1">
    <source>
        <dbReference type="SAM" id="MobiDB-lite"/>
    </source>
</evidence>
<keyword evidence="3" id="KW-1185">Reference proteome</keyword>
<name>A0AAW0R6K8_9PEZI</name>
<gene>
    <name evidence="2" type="ORF">PG999_001897</name>
</gene>
<accession>A0AAW0R6K8</accession>
<protein>
    <recommendedName>
        <fullName evidence="4">F-box domain-containing protein</fullName>
    </recommendedName>
</protein>
<proteinExistence type="predicted"/>